<dbReference type="InterPro" id="IPR045035">
    <property type="entry name" value="YSL-like"/>
</dbReference>
<feature type="transmembrane region" description="Helical" evidence="7">
    <location>
        <begin position="257"/>
        <end position="283"/>
    </location>
</feature>
<feature type="transmembrane region" description="Helical" evidence="7">
    <location>
        <begin position="303"/>
        <end position="333"/>
    </location>
</feature>
<evidence type="ECO:0000256" key="6">
    <source>
        <dbReference type="ARBA" id="ARBA00023136"/>
    </source>
</evidence>
<evidence type="ECO:0000256" key="7">
    <source>
        <dbReference type="SAM" id="Phobius"/>
    </source>
</evidence>
<keyword evidence="6 7" id="KW-0472">Membrane</keyword>
<feature type="transmembrane region" description="Helical" evidence="7">
    <location>
        <begin position="97"/>
        <end position="120"/>
    </location>
</feature>
<dbReference type="GO" id="GO:0035673">
    <property type="term" value="F:oligopeptide transmembrane transporter activity"/>
    <property type="evidence" value="ECO:0007669"/>
    <property type="project" value="InterPro"/>
</dbReference>
<dbReference type="Proteomes" id="UP000823388">
    <property type="component" value="Chromosome 1K"/>
</dbReference>
<keyword evidence="9" id="KW-1185">Reference proteome</keyword>
<dbReference type="Pfam" id="PF03169">
    <property type="entry name" value="OPT"/>
    <property type="match status" value="1"/>
</dbReference>
<keyword evidence="3" id="KW-0813">Transport</keyword>
<comment type="subcellular location">
    <subcellularLocation>
        <location evidence="1">Membrane</location>
        <topology evidence="1">Multi-pass membrane protein</topology>
    </subcellularLocation>
</comment>
<dbReference type="AlphaFoldDB" id="A0A8T0X9X1"/>
<dbReference type="OrthoDB" id="627262at2759"/>
<accession>A0A8T0X9X1</accession>
<evidence type="ECO:0000256" key="4">
    <source>
        <dbReference type="ARBA" id="ARBA00022692"/>
    </source>
</evidence>
<evidence type="ECO:0000313" key="9">
    <source>
        <dbReference type="Proteomes" id="UP000823388"/>
    </source>
</evidence>
<dbReference type="NCBIfam" id="TIGR00728">
    <property type="entry name" value="OPT_sfam"/>
    <property type="match status" value="1"/>
</dbReference>
<evidence type="ECO:0000256" key="2">
    <source>
        <dbReference type="ARBA" id="ARBA00010276"/>
    </source>
</evidence>
<feature type="transmembrane region" description="Helical" evidence="7">
    <location>
        <begin position="559"/>
        <end position="578"/>
    </location>
</feature>
<organism evidence="8 9">
    <name type="scientific">Panicum virgatum</name>
    <name type="common">Blackwell switchgrass</name>
    <dbReference type="NCBI Taxonomy" id="38727"/>
    <lineage>
        <taxon>Eukaryota</taxon>
        <taxon>Viridiplantae</taxon>
        <taxon>Streptophyta</taxon>
        <taxon>Embryophyta</taxon>
        <taxon>Tracheophyta</taxon>
        <taxon>Spermatophyta</taxon>
        <taxon>Magnoliopsida</taxon>
        <taxon>Liliopsida</taxon>
        <taxon>Poales</taxon>
        <taxon>Poaceae</taxon>
        <taxon>PACMAD clade</taxon>
        <taxon>Panicoideae</taxon>
        <taxon>Panicodae</taxon>
        <taxon>Paniceae</taxon>
        <taxon>Panicinae</taxon>
        <taxon>Panicum</taxon>
        <taxon>Panicum sect. Hiantes</taxon>
    </lineage>
</organism>
<keyword evidence="5 7" id="KW-1133">Transmembrane helix</keyword>
<dbReference type="EMBL" id="CM029037">
    <property type="protein sequence ID" value="KAG2655478.1"/>
    <property type="molecule type" value="Genomic_DNA"/>
</dbReference>
<evidence type="ECO:0000256" key="5">
    <source>
        <dbReference type="ARBA" id="ARBA00022989"/>
    </source>
</evidence>
<gene>
    <name evidence="8" type="ORF">PVAP13_1KG020500</name>
</gene>
<sequence>MDHVNDPQEGISTERAFEADPISSLSETITLRSLVVSLILGASLSAVAMKISLNSGFLPPLTIPAGLIGFYLSRALIRILDYFEVAHLPFTRQENTVIQTCVAACSAITFSGGFGTYILAMGKEAAGGDVGDGKNIVEPSIGRLITFLFLVSFSGMFILMPFRKVMIIRHGLTYPSGMATAQLINSFHTPQGANNARQQVHMLFRSLGGTIFWNAFQWFFTAAKGCGFRAFPVFGLEAYKHGFYFDFCMTNIAIGMLCPYIITVSLFIGSVISWGIVSPYIAAKEGIWYTTDLSTATLSNMKGYKVFIGVSMILADGLFNFMSIMFCTLCAMYKRRRQPMQGQDHDSDDDSDMQLPFHSLNAAEQQKTMQSFDDRHRAQVFVRDHIPNCVSILCYILLSALCTIAIPYLYPQIRPHHVALIYLAAPVFAFCDAYGFGVTDMNLSSTYGKLAMLLVGSVVGCNNGGVIAGLVSCGIVMATMCNSNNLMQELKTGYLTLTSPRAVFISQAIGTGLGCVINPVMFWAFYKAQDGDTNLFDAPYARVYRGIAMLSAGGKGLPLHSLWLCKLFFALALALSVFRDVAARKQWRVAPYMPSTICVAIAFVVPARMPIDMFVGSLVMYLWRHADSGKAPAFSAAVASGMICGDGLGNLLSSMVALTHVTAPMCIKFVSSSENVKLDAFLATLTRT</sequence>
<dbReference type="PANTHER" id="PTHR31645">
    <property type="entry name" value="OLIGOPEPTIDE TRANSPORTER YGL114W-RELATED"/>
    <property type="match status" value="1"/>
</dbReference>
<feature type="transmembrane region" description="Helical" evidence="7">
    <location>
        <begin position="140"/>
        <end position="160"/>
    </location>
</feature>
<dbReference type="InterPro" id="IPR004813">
    <property type="entry name" value="OPT"/>
</dbReference>
<comment type="similarity">
    <text evidence="2">Belongs to the YSL (TC 2.A.67.2) family.</text>
</comment>
<name>A0A8T0X9X1_PANVG</name>
<keyword evidence="4 7" id="KW-0812">Transmembrane</keyword>
<comment type="caution">
    <text evidence="8">The sequence shown here is derived from an EMBL/GenBank/DDBJ whole genome shotgun (WGS) entry which is preliminary data.</text>
</comment>
<feature type="transmembrane region" description="Helical" evidence="7">
    <location>
        <begin position="392"/>
        <end position="410"/>
    </location>
</feature>
<reference evidence="8" key="1">
    <citation type="submission" date="2020-05" db="EMBL/GenBank/DDBJ databases">
        <title>WGS assembly of Panicum virgatum.</title>
        <authorList>
            <person name="Lovell J.T."/>
            <person name="Jenkins J."/>
            <person name="Shu S."/>
            <person name="Juenger T.E."/>
            <person name="Schmutz J."/>
        </authorList>
    </citation>
    <scope>NUCLEOTIDE SEQUENCE</scope>
    <source>
        <strain evidence="8">AP13</strain>
    </source>
</reference>
<feature type="transmembrane region" description="Helical" evidence="7">
    <location>
        <begin position="631"/>
        <end position="652"/>
    </location>
</feature>
<feature type="transmembrane region" description="Helical" evidence="7">
    <location>
        <begin position="450"/>
        <end position="477"/>
    </location>
</feature>
<feature type="transmembrane region" description="Helical" evidence="7">
    <location>
        <begin position="590"/>
        <end position="611"/>
    </location>
</feature>
<protein>
    <recommendedName>
        <fullName evidence="10">Metal-nicotianamine transporter YSL7</fullName>
    </recommendedName>
</protein>
<dbReference type="PANTHER" id="PTHR31645:SF10">
    <property type="entry name" value="METAL-NICOTIANAMINE TRANSPORTER YSL7-RELATED"/>
    <property type="match status" value="1"/>
</dbReference>
<dbReference type="GO" id="GO:0016020">
    <property type="term" value="C:membrane"/>
    <property type="evidence" value="ECO:0007669"/>
    <property type="project" value="UniProtKB-SubCell"/>
</dbReference>
<evidence type="ECO:0000256" key="3">
    <source>
        <dbReference type="ARBA" id="ARBA00022448"/>
    </source>
</evidence>
<evidence type="ECO:0000313" key="8">
    <source>
        <dbReference type="EMBL" id="KAG2655478.1"/>
    </source>
</evidence>
<evidence type="ECO:0000256" key="1">
    <source>
        <dbReference type="ARBA" id="ARBA00004141"/>
    </source>
</evidence>
<proteinExistence type="inferred from homology"/>
<feature type="transmembrane region" description="Helical" evidence="7">
    <location>
        <begin position="416"/>
        <end position="438"/>
    </location>
</feature>
<evidence type="ECO:0008006" key="10">
    <source>
        <dbReference type="Google" id="ProtNLM"/>
    </source>
</evidence>
<feature type="transmembrane region" description="Helical" evidence="7">
    <location>
        <begin position="57"/>
        <end position="77"/>
    </location>
</feature>